<dbReference type="Proteomes" id="UP001597205">
    <property type="component" value="Unassembled WGS sequence"/>
</dbReference>
<reference evidence="3" key="1">
    <citation type="journal article" date="2019" name="Int. J. Syst. Evol. Microbiol.">
        <title>The Global Catalogue of Microorganisms (GCM) 10K type strain sequencing project: providing services to taxonomists for standard genome sequencing and annotation.</title>
        <authorList>
            <consortium name="The Broad Institute Genomics Platform"/>
            <consortium name="The Broad Institute Genome Sequencing Center for Infectious Disease"/>
            <person name="Wu L."/>
            <person name="Ma J."/>
        </authorList>
    </citation>
    <scope>NUCLEOTIDE SEQUENCE [LARGE SCALE GENOMIC DNA]</scope>
    <source>
        <strain evidence="3">CCUG 52468</strain>
    </source>
</reference>
<accession>A0ABW3RJP9</accession>
<keyword evidence="3" id="KW-1185">Reference proteome</keyword>
<evidence type="ECO:0000313" key="3">
    <source>
        <dbReference type="Proteomes" id="UP001597205"/>
    </source>
</evidence>
<evidence type="ECO:0000313" key="2">
    <source>
        <dbReference type="EMBL" id="MFD1165152.1"/>
    </source>
</evidence>
<dbReference type="RefSeq" id="WP_380895096.1">
    <property type="nucleotide sequence ID" value="NZ_JBHTKY010000006.1"/>
</dbReference>
<sequence>MKRNKIETYVSPRIVELKIELEQGILASSATFTPGDGADGNYTPEVDDWYDSTGHQEIEL</sequence>
<dbReference type="EMBL" id="JBHTKY010000006">
    <property type="protein sequence ID" value="MFD1165152.1"/>
    <property type="molecule type" value="Genomic_DNA"/>
</dbReference>
<comment type="caution">
    <text evidence="2">The sequence shown here is derived from an EMBL/GenBank/DDBJ whole genome shotgun (WGS) entry which is preliminary data.</text>
</comment>
<name>A0ABW3RJP9_9SPHI</name>
<evidence type="ECO:0000256" key="1">
    <source>
        <dbReference type="SAM" id="MobiDB-lite"/>
    </source>
</evidence>
<feature type="region of interest" description="Disordered" evidence="1">
    <location>
        <begin position="30"/>
        <end position="60"/>
    </location>
</feature>
<gene>
    <name evidence="2" type="ORF">ACFQ2C_05975</name>
</gene>
<protein>
    <submittedName>
        <fullName evidence="2">Uncharacterized protein</fullName>
    </submittedName>
</protein>
<organism evidence="2 3">
    <name type="scientific">Sphingobacterium daejeonense</name>
    <dbReference type="NCBI Taxonomy" id="371142"/>
    <lineage>
        <taxon>Bacteria</taxon>
        <taxon>Pseudomonadati</taxon>
        <taxon>Bacteroidota</taxon>
        <taxon>Sphingobacteriia</taxon>
        <taxon>Sphingobacteriales</taxon>
        <taxon>Sphingobacteriaceae</taxon>
        <taxon>Sphingobacterium</taxon>
    </lineage>
</organism>
<proteinExistence type="predicted"/>